<reference evidence="2" key="1">
    <citation type="submission" date="2020-04" db="EMBL/GenBank/DDBJ databases">
        <authorList>
            <person name="Chiriac C."/>
            <person name="Salcher M."/>
            <person name="Ghai R."/>
            <person name="Kavagutti S V."/>
        </authorList>
    </citation>
    <scope>NUCLEOTIDE SEQUENCE</scope>
</reference>
<organism evidence="2">
    <name type="scientific">uncultured Caudovirales phage</name>
    <dbReference type="NCBI Taxonomy" id="2100421"/>
    <lineage>
        <taxon>Viruses</taxon>
        <taxon>Duplodnaviria</taxon>
        <taxon>Heunggongvirae</taxon>
        <taxon>Uroviricota</taxon>
        <taxon>Caudoviricetes</taxon>
        <taxon>Peduoviridae</taxon>
        <taxon>Maltschvirus</taxon>
        <taxon>Maltschvirus maltsch</taxon>
    </lineage>
</organism>
<evidence type="ECO:0000313" key="2">
    <source>
        <dbReference type="EMBL" id="CAB4135050.1"/>
    </source>
</evidence>
<dbReference type="EMBL" id="LR796294">
    <property type="protein sequence ID" value="CAB4135050.1"/>
    <property type="molecule type" value="Genomic_DNA"/>
</dbReference>
<protein>
    <submittedName>
        <fullName evidence="2">Uncharacterized protein</fullName>
    </submittedName>
</protein>
<accession>A0A6J5LPR3</accession>
<evidence type="ECO:0000313" key="1">
    <source>
        <dbReference type="EMBL" id="CAB4131637.1"/>
    </source>
</evidence>
<dbReference type="EMBL" id="LR796249">
    <property type="protein sequence ID" value="CAB4131637.1"/>
    <property type="molecule type" value="Genomic_DNA"/>
</dbReference>
<sequence>MIVNFELVTDVQDLIRRDFTVADPTIVNPTVANPLLDGEFVALNSAYQLVRASTGGLGFAVFAERGRFDVQALGKTTVLFAKPYEADTRIFTAAGLTLGGALKISSAVTYDSQTRSGLVAYDSGIVLGYVTRLPANNGGKLRFLKTLG</sequence>
<gene>
    <name evidence="1" type="ORF">UFOVP127_192</name>
    <name evidence="2" type="ORF">UFOVP276_55</name>
</gene>
<name>A0A6J5LPR3_9CAUD</name>
<proteinExistence type="predicted"/>